<evidence type="ECO:0000313" key="3">
    <source>
        <dbReference type="EMBL" id="QBK86784.1"/>
    </source>
</evidence>
<proteinExistence type="predicted"/>
<dbReference type="PANTHER" id="PTHR10535:SF0">
    <property type="entry name" value="DNA-DIRECTED RNA POLYMERASES I, II, AND III SUBUNIT RPABC1"/>
    <property type="match status" value="1"/>
</dbReference>
<keyword evidence="3" id="KW-0240">DNA-directed RNA polymerase</keyword>
<dbReference type="GO" id="GO:0003899">
    <property type="term" value="F:DNA-directed RNA polymerase activity"/>
    <property type="evidence" value="ECO:0007669"/>
    <property type="project" value="InterPro"/>
</dbReference>
<dbReference type="GO" id="GO:0006366">
    <property type="term" value="P:transcription by RNA polymerase II"/>
    <property type="evidence" value="ECO:0007669"/>
    <property type="project" value="TreeGrafter"/>
</dbReference>
<dbReference type="GO" id="GO:0042797">
    <property type="term" value="P:tRNA transcription by RNA polymerase III"/>
    <property type="evidence" value="ECO:0007669"/>
    <property type="project" value="TreeGrafter"/>
</dbReference>
<dbReference type="InterPro" id="IPR035913">
    <property type="entry name" value="RPB5-like_sf"/>
</dbReference>
<keyword evidence="1" id="KW-0804">Transcription</keyword>
<dbReference type="Pfam" id="PF01191">
    <property type="entry name" value="RNA_pol_Rpb5_C"/>
    <property type="match status" value="1"/>
</dbReference>
<dbReference type="SUPFAM" id="SSF55287">
    <property type="entry name" value="RPB5-like RNA polymerase subunit"/>
    <property type="match status" value="1"/>
</dbReference>
<evidence type="ECO:0000256" key="1">
    <source>
        <dbReference type="ARBA" id="ARBA00023163"/>
    </source>
</evidence>
<dbReference type="InterPro" id="IPR036710">
    <property type="entry name" value="RNA_pol_Rpb5_N_sf"/>
</dbReference>
<name>A0A481YW49_9VIRU</name>
<protein>
    <submittedName>
        <fullName evidence="3">DNA-directed RNA polymerase subunit 5</fullName>
    </submittedName>
</protein>
<dbReference type="EMBL" id="MK500336">
    <property type="protein sequence ID" value="QBK86784.1"/>
    <property type="molecule type" value="Genomic_DNA"/>
</dbReference>
<dbReference type="Gene3D" id="3.40.1340.10">
    <property type="entry name" value="RNA polymerase, Rpb5, N-terminal domain"/>
    <property type="match status" value="1"/>
</dbReference>
<dbReference type="InterPro" id="IPR014381">
    <property type="entry name" value="Arch_Rpo5/euc_Rpb5"/>
</dbReference>
<dbReference type="SUPFAM" id="SSF53036">
    <property type="entry name" value="Eukaryotic RPB5 N-terminal domain"/>
    <property type="match status" value="1"/>
</dbReference>
<dbReference type="Gene3D" id="3.90.940.20">
    <property type="entry name" value="RPB5-like RNA polymerase subunit"/>
    <property type="match status" value="1"/>
</dbReference>
<sequence>MDDAEYEQKKSKAVETIFEMMVDRELVQKPSPSEAKGDGAPLCFGRAGDAADDVAVFFARNPKVGIGHVQDIAARLQAAAKTRCILVVINPVSHKARGAIKNHRAQGVRFELYRLSELQYNPTRHVAVPSHRICTPAEAEKLYKTYDIKPREKFDKMKIIDRADAVMRYFGADRGQLIEIKRPSHTMPGFYEIDYRLVA</sequence>
<dbReference type="GO" id="GO:0000428">
    <property type="term" value="C:DNA-directed RNA polymerase complex"/>
    <property type="evidence" value="ECO:0007669"/>
    <property type="project" value="UniProtKB-KW"/>
</dbReference>
<organism evidence="3">
    <name type="scientific">Marseillevirus LCMAC103</name>
    <dbReference type="NCBI Taxonomy" id="2506604"/>
    <lineage>
        <taxon>Viruses</taxon>
        <taxon>Varidnaviria</taxon>
        <taxon>Bamfordvirae</taxon>
        <taxon>Nucleocytoviricota</taxon>
        <taxon>Megaviricetes</taxon>
        <taxon>Pimascovirales</taxon>
        <taxon>Pimascovirales incertae sedis</taxon>
        <taxon>Marseilleviridae</taxon>
    </lineage>
</organism>
<accession>A0A481YW49</accession>
<dbReference type="InterPro" id="IPR000783">
    <property type="entry name" value="RNA_pol_subH/Rpb5_C"/>
</dbReference>
<dbReference type="PANTHER" id="PTHR10535">
    <property type="entry name" value="DNA-DIRECTED RNA POLYMERASES I, II, AND III SUBUNIT RPABC1"/>
    <property type="match status" value="1"/>
</dbReference>
<evidence type="ECO:0000259" key="2">
    <source>
        <dbReference type="Pfam" id="PF01191"/>
    </source>
</evidence>
<feature type="domain" description="RNA polymerase subunit H/Rpb5 C-terminal" evidence="2">
    <location>
        <begin position="120"/>
        <end position="198"/>
    </location>
</feature>
<gene>
    <name evidence="3" type="ORF">LCMAC103_01160</name>
</gene>
<dbReference type="GO" id="GO:0003677">
    <property type="term" value="F:DNA binding"/>
    <property type="evidence" value="ECO:0007669"/>
    <property type="project" value="InterPro"/>
</dbReference>
<reference evidence="3" key="1">
    <citation type="journal article" date="2019" name="MBio">
        <title>Virus Genomes from Deep Sea Sediments Expand the Ocean Megavirome and Support Independent Origins of Viral Gigantism.</title>
        <authorList>
            <person name="Backstrom D."/>
            <person name="Yutin N."/>
            <person name="Jorgensen S.L."/>
            <person name="Dharamshi J."/>
            <person name="Homa F."/>
            <person name="Zaremba-Niedwiedzka K."/>
            <person name="Spang A."/>
            <person name="Wolf Y.I."/>
            <person name="Koonin E.V."/>
            <person name="Ettema T.J."/>
        </authorList>
    </citation>
    <scope>NUCLEOTIDE SEQUENCE</scope>
</reference>
<dbReference type="GO" id="GO:0006362">
    <property type="term" value="P:transcription elongation by RNA polymerase I"/>
    <property type="evidence" value="ECO:0007669"/>
    <property type="project" value="TreeGrafter"/>
</dbReference>